<evidence type="ECO:0000313" key="1">
    <source>
        <dbReference type="EMBL" id="GMA84811.1"/>
    </source>
</evidence>
<evidence type="ECO:0000313" key="2">
    <source>
        <dbReference type="Proteomes" id="UP001157017"/>
    </source>
</evidence>
<protein>
    <submittedName>
        <fullName evidence="1">Uncharacterized protein</fullName>
    </submittedName>
</protein>
<comment type="caution">
    <text evidence="1">The sequence shown here is derived from an EMBL/GenBank/DDBJ whole genome shotgun (WGS) entry which is preliminary data.</text>
</comment>
<dbReference type="Proteomes" id="UP001157017">
    <property type="component" value="Unassembled WGS sequence"/>
</dbReference>
<gene>
    <name evidence="1" type="ORF">GCM10025868_00610</name>
</gene>
<accession>A0ABQ6JB59</accession>
<organism evidence="1 2">
    <name type="scientific">Angustibacter aerolatus</name>
    <dbReference type="NCBI Taxonomy" id="1162965"/>
    <lineage>
        <taxon>Bacteria</taxon>
        <taxon>Bacillati</taxon>
        <taxon>Actinomycetota</taxon>
        <taxon>Actinomycetes</taxon>
        <taxon>Kineosporiales</taxon>
        <taxon>Kineosporiaceae</taxon>
    </lineage>
</organism>
<sequence>MLWGWAGDPLPDDAVEVLLHLRTELAEGRPLRARLDDLLEPAEVSRTRFRVERLLRRGVFPQPRRGGPAIPWPPF</sequence>
<name>A0ABQ6JB59_9ACTN</name>
<reference evidence="2" key="1">
    <citation type="journal article" date="2019" name="Int. J. Syst. Evol. Microbiol.">
        <title>The Global Catalogue of Microorganisms (GCM) 10K type strain sequencing project: providing services to taxonomists for standard genome sequencing and annotation.</title>
        <authorList>
            <consortium name="The Broad Institute Genomics Platform"/>
            <consortium name="The Broad Institute Genome Sequencing Center for Infectious Disease"/>
            <person name="Wu L."/>
            <person name="Ma J."/>
        </authorList>
    </citation>
    <scope>NUCLEOTIDE SEQUENCE [LARGE SCALE GENOMIC DNA]</scope>
    <source>
        <strain evidence="2">NBRC 108730</strain>
    </source>
</reference>
<dbReference type="EMBL" id="BSUZ01000001">
    <property type="protein sequence ID" value="GMA84811.1"/>
    <property type="molecule type" value="Genomic_DNA"/>
</dbReference>
<keyword evidence="2" id="KW-1185">Reference proteome</keyword>
<proteinExistence type="predicted"/>